<evidence type="ECO:0000313" key="3">
    <source>
        <dbReference type="Proteomes" id="UP000001449"/>
    </source>
</evidence>
<dbReference type="HOGENOM" id="CLU_132364_0_0_1"/>
<feature type="signal peptide" evidence="1">
    <location>
        <begin position="1"/>
        <end position="16"/>
    </location>
</feature>
<sequence length="173" mass="19068">MLTKVCLVALVASASAFVPSQNARLTTKLNFEYGEYDEKLWDQVAKKDVYNKWDPSSPRSGKNFNPFETFKGNSPDASGVFPGENRYKDPTRGDASFAIMLAEKADAEERAANPKAGDAPGCAGCKCIQDMKESCANPSSLFFSILSTELIIPFVIYTKMTPVPRLLTFQVFE</sequence>
<accession>B8C8S6</accession>
<evidence type="ECO:0000313" key="2">
    <source>
        <dbReference type="EMBL" id="EED90114.1"/>
    </source>
</evidence>
<dbReference type="eggNOG" id="ENOG502SBFZ">
    <property type="taxonomic scope" value="Eukaryota"/>
</dbReference>
<dbReference type="RefSeq" id="XP_002292918.1">
    <property type="nucleotide sequence ID" value="XM_002292882.1"/>
</dbReference>
<evidence type="ECO:0000256" key="1">
    <source>
        <dbReference type="SAM" id="SignalP"/>
    </source>
</evidence>
<reference evidence="2 3" key="2">
    <citation type="journal article" date="2008" name="Nature">
        <title>The Phaeodactylum genome reveals the evolutionary history of diatom genomes.</title>
        <authorList>
            <person name="Bowler C."/>
            <person name="Allen A.E."/>
            <person name="Badger J.H."/>
            <person name="Grimwood J."/>
            <person name="Jabbari K."/>
            <person name="Kuo A."/>
            <person name="Maheswari U."/>
            <person name="Martens C."/>
            <person name="Maumus F."/>
            <person name="Otillar R.P."/>
            <person name="Rayko E."/>
            <person name="Salamov A."/>
            <person name="Vandepoele K."/>
            <person name="Beszteri B."/>
            <person name="Gruber A."/>
            <person name="Heijde M."/>
            <person name="Katinka M."/>
            <person name="Mock T."/>
            <person name="Valentin K."/>
            <person name="Verret F."/>
            <person name="Berges J.A."/>
            <person name="Brownlee C."/>
            <person name="Cadoret J.P."/>
            <person name="Chiovitti A."/>
            <person name="Choi C.J."/>
            <person name="Coesel S."/>
            <person name="De Martino A."/>
            <person name="Detter J.C."/>
            <person name="Durkin C."/>
            <person name="Falciatore A."/>
            <person name="Fournet J."/>
            <person name="Haruta M."/>
            <person name="Huysman M.J."/>
            <person name="Jenkins B.D."/>
            <person name="Jiroutova K."/>
            <person name="Jorgensen R.E."/>
            <person name="Joubert Y."/>
            <person name="Kaplan A."/>
            <person name="Kroger N."/>
            <person name="Kroth P.G."/>
            <person name="La Roche J."/>
            <person name="Lindquist E."/>
            <person name="Lommer M."/>
            <person name="Martin-Jezequel V."/>
            <person name="Lopez P.J."/>
            <person name="Lucas S."/>
            <person name="Mangogna M."/>
            <person name="McGinnis K."/>
            <person name="Medlin L.K."/>
            <person name="Montsant A."/>
            <person name="Oudot-Le Secq M.P."/>
            <person name="Napoli C."/>
            <person name="Obornik M."/>
            <person name="Parker M.S."/>
            <person name="Petit J.L."/>
            <person name="Porcel B.M."/>
            <person name="Poulsen N."/>
            <person name="Robison M."/>
            <person name="Rychlewski L."/>
            <person name="Rynearson T.A."/>
            <person name="Schmutz J."/>
            <person name="Shapiro H."/>
            <person name="Siaut M."/>
            <person name="Stanley M."/>
            <person name="Sussman M.R."/>
            <person name="Taylor A.R."/>
            <person name="Vardi A."/>
            <person name="von Dassow P."/>
            <person name="Vyverman W."/>
            <person name="Willis A."/>
            <person name="Wyrwicz L.S."/>
            <person name="Rokhsar D.S."/>
            <person name="Weissenbach J."/>
            <person name="Armbrust E.V."/>
            <person name="Green B.R."/>
            <person name="Van de Peer Y."/>
            <person name="Grigoriev I.V."/>
        </authorList>
    </citation>
    <scope>NUCLEOTIDE SEQUENCE [LARGE SCALE GENOMIC DNA]</scope>
    <source>
        <strain evidence="2 3">CCMP1335</strain>
    </source>
</reference>
<feature type="chain" id="PRO_5002869169" evidence="1">
    <location>
        <begin position="17"/>
        <end position="173"/>
    </location>
</feature>
<organism evidence="2 3">
    <name type="scientific">Thalassiosira pseudonana</name>
    <name type="common">Marine diatom</name>
    <name type="synonym">Cyclotella nana</name>
    <dbReference type="NCBI Taxonomy" id="35128"/>
    <lineage>
        <taxon>Eukaryota</taxon>
        <taxon>Sar</taxon>
        <taxon>Stramenopiles</taxon>
        <taxon>Ochrophyta</taxon>
        <taxon>Bacillariophyta</taxon>
        <taxon>Coscinodiscophyceae</taxon>
        <taxon>Thalassiosirophycidae</taxon>
        <taxon>Thalassiosirales</taxon>
        <taxon>Thalassiosiraceae</taxon>
        <taxon>Thalassiosira</taxon>
    </lineage>
</organism>
<proteinExistence type="predicted"/>
<dbReference type="Proteomes" id="UP000001449">
    <property type="component" value="Chromosome 10"/>
</dbReference>
<dbReference type="PaxDb" id="35128-Thaps8571"/>
<dbReference type="OMA" id="YNKWDPS"/>
<protein>
    <submittedName>
        <fullName evidence="2">Uncharacterized protein</fullName>
    </submittedName>
</protein>
<keyword evidence="1" id="KW-0732">Signal</keyword>
<name>B8C8S6_THAPS</name>
<dbReference type="AlphaFoldDB" id="B8C8S6"/>
<keyword evidence="3" id="KW-1185">Reference proteome</keyword>
<gene>
    <name evidence="2" type="ORF">THAPSDRAFT_8571</name>
</gene>
<dbReference type="GeneID" id="7445695"/>
<dbReference type="EMBL" id="CM000646">
    <property type="protein sequence ID" value="EED90114.1"/>
    <property type="molecule type" value="Genomic_DNA"/>
</dbReference>
<reference evidence="2 3" key="1">
    <citation type="journal article" date="2004" name="Science">
        <title>The genome of the diatom Thalassiosira pseudonana: ecology, evolution, and metabolism.</title>
        <authorList>
            <person name="Armbrust E.V."/>
            <person name="Berges J.A."/>
            <person name="Bowler C."/>
            <person name="Green B.R."/>
            <person name="Martinez D."/>
            <person name="Putnam N.H."/>
            <person name="Zhou S."/>
            <person name="Allen A.E."/>
            <person name="Apt K.E."/>
            <person name="Bechner M."/>
            <person name="Brzezinski M.A."/>
            <person name="Chaal B.K."/>
            <person name="Chiovitti A."/>
            <person name="Davis A.K."/>
            <person name="Demarest M.S."/>
            <person name="Detter J.C."/>
            <person name="Glavina T."/>
            <person name="Goodstein D."/>
            <person name="Hadi M.Z."/>
            <person name="Hellsten U."/>
            <person name="Hildebrand M."/>
            <person name="Jenkins B.D."/>
            <person name="Jurka J."/>
            <person name="Kapitonov V.V."/>
            <person name="Kroger N."/>
            <person name="Lau W.W."/>
            <person name="Lane T.W."/>
            <person name="Larimer F.W."/>
            <person name="Lippmeier J.C."/>
            <person name="Lucas S."/>
            <person name="Medina M."/>
            <person name="Montsant A."/>
            <person name="Obornik M."/>
            <person name="Parker M.S."/>
            <person name="Palenik B."/>
            <person name="Pazour G.J."/>
            <person name="Richardson P.M."/>
            <person name="Rynearson T.A."/>
            <person name="Saito M.A."/>
            <person name="Schwartz D.C."/>
            <person name="Thamatrakoln K."/>
            <person name="Valentin K."/>
            <person name="Vardi A."/>
            <person name="Wilkerson F.P."/>
            <person name="Rokhsar D.S."/>
        </authorList>
    </citation>
    <scope>NUCLEOTIDE SEQUENCE [LARGE SCALE GENOMIC DNA]</scope>
    <source>
        <strain evidence="2 3">CCMP1335</strain>
    </source>
</reference>
<dbReference type="KEGG" id="tps:THAPSDRAFT_8571"/>
<dbReference type="InParanoid" id="B8C8S6"/>